<dbReference type="Pfam" id="PF07690">
    <property type="entry name" value="MFS_1"/>
    <property type="match status" value="1"/>
</dbReference>
<evidence type="ECO:0000256" key="4">
    <source>
        <dbReference type="ARBA" id="ARBA00022989"/>
    </source>
</evidence>
<comment type="caution">
    <text evidence="7">The sequence shown here is derived from an EMBL/GenBank/DDBJ whole genome shotgun (WGS) entry which is preliminary data.</text>
</comment>
<dbReference type="RefSeq" id="WP_137250126.1">
    <property type="nucleotide sequence ID" value="NZ_SZQA01000032.1"/>
</dbReference>
<dbReference type="AlphaFoldDB" id="A0A4U3M958"/>
<dbReference type="OrthoDB" id="9815525at2"/>
<keyword evidence="2" id="KW-1003">Cell membrane</keyword>
<evidence type="ECO:0000256" key="2">
    <source>
        <dbReference type="ARBA" id="ARBA00022475"/>
    </source>
</evidence>
<feature type="transmembrane region" description="Helical" evidence="6">
    <location>
        <begin position="250"/>
        <end position="270"/>
    </location>
</feature>
<feature type="transmembrane region" description="Helical" evidence="6">
    <location>
        <begin position="369"/>
        <end position="390"/>
    </location>
</feature>
<accession>A0A4U3M958</accession>
<dbReference type="GO" id="GO:0022857">
    <property type="term" value="F:transmembrane transporter activity"/>
    <property type="evidence" value="ECO:0007669"/>
    <property type="project" value="InterPro"/>
</dbReference>
<feature type="transmembrane region" description="Helical" evidence="6">
    <location>
        <begin position="45"/>
        <end position="66"/>
    </location>
</feature>
<feature type="transmembrane region" description="Helical" evidence="6">
    <location>
        <begin position="305"/>
        <end position="327"/>
    </location>
</feature>
<feature type="transmembrane region" description="Helical" evidence="6">
    <location>
        <begin position="282"/>
        <end position="299"/>
    </location>
</feature>
<dbReference type="GO" id="GO:0005886">
    <property type="term" value="C:plasma membrane"/>
    <property type="evidence" value="ECO:0007669"/>
    <property type="project" value="UniProtKB-SubCell"/>
</dbReference>
<evidence type="ECO:0000256" key="1">
    <source>
        <dbReference type="ARBA" id="ARBA00004651"/>
    </source>
</evidence>
<keyword evidence="4 6" id="KW-1133">Transmembrane helix</keyword>
<evidence type="ECO:0000256" key="5">
    <source>
        <dbReference type="ARBA" id="ARBA00023136"/>
    </source>
</evidence>
<evidence type="ECO:0000256" key="3">
    <source>
        <dbReference type="ARBA" id="ARBA00022692"/>
    </source>
</evidence>
<reference evidence="7 8" key="1">
    <citation type="submission" date="2019-04" db="EMBL/GenBank/DDBJ databases">
        <title>Herbidospora sp. NEAU-GS14.nov., a novel actinomycete isolated from soil.</title>
        <authorList>
            <person name="Han L."/>
        </authorList>
    </citation>
    <scope>NUCLEOTIDE SEQUENCE [LARGE SCALE GENOMIC DNA]</scope>
    <source>
        <strain evidence="7 8">NEAU-GS14</strain>
    </source>
</reference>
<dbReference type="InterPro" id="IPR011701">
    <property type="entry name" value="MFS"/>
</dbReference>
<feature type="transmembrane region" description="Helical" evidence="6">
    <location>
        <begin position="143"/>
        <end position="163"/>
    </location>
</feature>
<feature type="transmembrane region" description="Helical" evidence="6">
    <location>
        <begin position="339"/>
        <end position="363"/>
    </location>
</feature>
<dbReference type="EMBL" id="SZQA01000032">
    <property type="protein sequence ID" value="TKK84862.1"/>
    <property type="molecule type" value="Genomic_DNA"/>
</dbReference>
<evidence type="ECO:0000313" key="8">
    <source>
        <dbReference type="Proteomes" id="UP000308705"/>
    </source>
</evidence>
<dbReference type="CDD" id="cd06173">
    <property type="entry name" value="MFS_MefA_like"/>
    <property type="match status" value="1"/>
</dbReference>
<dbReference type="PANTHER" id="PTHR23513:SF6">
    <property type="entry name" value="MAJOR FACILITATOR SUPERFAMILY ASSOCIATED DOMAIN-CONTAINING PROTEIN"/>
    <property type="match status" value="1"/>
</dbReference>
<dbReference type="Gene3D" id="1.20.1250.20">
    <property type="entry name" value="MFS general substrate transporter like domains"/>
    <property type="match status" value="1"/>
</dbReference>
<keyword evidence="3 6" id="KW-0812">Transmembrane</keyword>
<evidence type="ECO:0000256" key="6">
    <source>
        <dbReference type="SAM" id="Phobius"/>
    </source>
</evidence>
<evidence type="ECO:0000313" key="7">
    <source>
        <dbReference type="EMBL" id="TKK84862.1"/>
    </source>
</evidence>
<comment type="subcellular location">
    <subcellularLocation>
        <location evidence="1">Cell membrane</location>
        <topology evidence="1">Multi-pass membrane protein</topology>
    </subcellularLocation>
</comment>
<keyword evidence="8" id="KW-1185">Reference proteome</keyword>
<feature type="transmembrane region" description="Helical" evidence="6">
    <location>
        <begin position="209"/>
        <end position="230"/>
    </location>
</feature>
<feature type="transmembrane region" description="Helical" evidence="6">
    <location>
        <begin position="12"/>
        <end position="39"/>
    </location>
</feature>
<protein>
    <submittedName>
        <fullName evidence="7">MFS transporter</fullName>
    </submittedName>
</protein>
<proteinExistence type="predicted"/>
<keyword evidence="5 6" id="KW-0472">Membrane</keyword>
<organism evidence="7 8">
    <name type="scientific">Herbidospora galbida</name>
    <dbReference type="NCBI Taxonomy" id="2575442"/>
    <lineage>
        <taxon>Bacteria</taxon>
        <taxon>Bacillati</taxon>
        <taxon>Actinomycetota</taxon>
        <taxon>Actinomycetes</taxon>
        <taxon>Streptosporangiales</taxon>
        <taxon>Streptosporangiaceae</taxon>
        <taxon>Herbidospora</taxon>
    </lineage>
</organism>
<name>A0A4U3M958_9ACTN</name>
<feature type="transmembrane region" description="Helical" evidence="6">
    <location>
        <begin position="169"/>
        <end position="189"/>
    </location>
</feature>
<dbReference type="PANTHER" id="PTHR23513">
    <property type="entry name" value="INTEGRAL MEMBRANE EFFLUX PROTEIN-RELATED"/>
    <property type="match status" value="1"/>
</dbReference>
<sequence length="395" mass="40351">MAFSGDLQKNKNFVSLLGVQTLSVLGDAFSTVAVPLLALHATGSVAQMGVLTALTGVASVVTGTFAGGIVDRFDRRRVLVVCDVGRFLLYGLIPVLWWLSPVVWPMYVIVPLAASLGMVFSVAYVTVLPSIVEAGDITRANGVLYGTFAVAGVAGPALAGVVSGAFGPAAAIGLDSVTFLVSAFGLRFIRLRPYTKEETGGRLAGARFLLGNPVLRTMTILLTALIFLTAGLDDLVVFHLKDDLAQPDAVVGYVLGAGAIGTIAGSLAVARVRRRLGFGPTWLWSTALAGLAAALIALAPGVAGIGALMAVFSLAISVGAICSMSLRQEITPAHLLGRVTAAFWTIHFALGPVGATLATFAAAGQGVSAVVAVMGTGLLLVVAGGLVSPLRRSGL</sequence>
<dbReference type="InterPro" id="IPR036259">
    <property type="entry name" value="MFS_trans_sf"/>
</dbReference>
<feature type="transmembrane region" description="Helical" evidence="6">
    <location>
        <begin position="106"/>
        <end position="131"/>
    </location>
</feature>
<dbReference type="SUPFAM" id="SSF103473">
    <property type="entry name" value="MFS general substrate transporter"/>
    <property type="match status" value="1"/>
</dbReference>
<feature type="transmembrane region" description="Helical" evidence="6">
    <location>
        <begin position="78"/>
        <end position="100"/>
    </location>
</feature>
<dbReference type="Proteomes" id="UP000308705">
    <property type="component" value="Unassembled WGS sequence"/>
</dbReference>
<gene>
    <name evidence="7" type="ORF">FDA94_28380</name>
</gene>